<evidence type="ECO:0000313" key="1">
    <source>
        <dbReference type="EMBL" id="GIQ82603.1"/>
    </source>
</evidence>
<comment type="caution">
    <text evidence="1">The sequence shown here is derived from an EMBL/GenBank/DDBJ whole genome shotgun (WGS) entry which is preliminary data.</text>
</comment>
<keyword evidence="2" id="KW-1185">Reference proteome</keyword>
<protein>
    <submittedName>
        <fullName evidence="1">Uncharacterized protein</fullName>
    </submittedName>
</protein>
<evidence type="ECO:0000313" key="2">
    <source>
        <dbReference type="Proteomes" id="UP000265618"/>
    </source>
</evidence>
<sequence length="70" mass="7996">MPTLSAYGVHIIRPYDLPAQWLSQTYIRVSTRDSTCRTELMGCPLVLLSPLHNIVLLKYIDAALRVRIKL</sequence>
<dbReference type="AlphaFoldDB" id="A0A9K3GGY1"/>
<gene>
    <name evidence="1" type="ORF">KIPB_003768</name>
</gene>
<accession>A0A9K3GGY1</accession>
<reference evidence="1 2" key="1">
    <citation type="journal article" date="2018" name="PLoS ONE">
        <title>The draft genome of Kipferlia bialata reveals reductive genome evolution in fornicate parasites.</title>
        <authorList>
            <person name="Tanifuji G."/>
            <person name="Takabayashi S."/>
            <person name="Kume K."/>
            <person name="Takagi M."/>
            <person name="Nakayama T."/>
            <person name="Kamikawa R."/>
            <person name="Inagaki Y."/>
            <person name="Hashimoto T."/>
        </authorList>
    </citation>
    <scope>NUCLEOTIDE SEQUENCE [LARGE SCALE GENOMIC DNA]</scope>
    <source>
        <strain evidence="1">NY0173</strain>
    </source>
</reference>
<organism evidence="1 2">
    <name type="scientific">Kipferlia bialata</name>
    <dbReference type="NCBI Taxonomy" id="797122"/>
    <lineage>
        <taxon>Eukaryota</taxon>
        <taxon>Metamonada</taxon>
        <taxon>Carpediemonas-like organisms</taxon>
        <taxon>Kipferlia</taxon>
    </lineage>
</organism>
<dbReference type="EMBL" id="BDIP01000752">
    <property type="protein sequence ID" value="GIQ82603.1"/>
    <property type="molecule type" value="Genomic_DNA"/>
</dbReference>
<name>A0A9K3GGY1_9EUKA</name>
<dbReference type="Proteomes" id="UP000265618">
    <property type="component" value="Unassembled WGS sequence"/>
</dbReference>
<proteinExistence type="predicted"/>